<dbReference type="PROSITE" id="PS01066">
    <property type="entry name" value="UPP_SYNTHASE"/>
    <property type="match status" value="1"/>
</dbReference>
<dbReference type="SUPFAM" id="SSF64005">
    <property type="entry name" value="Undecaprenyl diphosphate synthase"/>
    <property type="match status" value="1"/>
</dbReference>
<comment type="catalytic activity">
    <reaction evidence="4">
        <text>n isopentenyl diphosphate + (2E,6E)-farnesyl diphosphate = a di-trans,poly-cis-polyprenyl diphosphate + n diphosphate</text>
        <dbReference type="Rhea" id="RHEA:53008"/>
        <dbReference type="Rhea" id="RHEA-COMP:19494"/>
        <dbReference type="ChEBI" id="CHEBI:33019"/>
        <dbReference type="ChEBI" id="CHEBI:128769"/>
        <dbReference type="ChEBI" id="CHEBI:136960"/>
        <dbReference type="ChEBI" id="CHEBI:175763"/>
        <dbReference type="EC" id="2.5.1.87"/>
    </reaction>
</comment>
<keyword evidence="7" id="KW-1185">Reference proteome</keyword>
<dbReference type="Gene3D" id="3.40.1180.10">
    <property type="entry name" value="Decaprenyl diphosphate synthase-like"/>
    <property type="match status" value="1"/>
</dbReference>
<comment type="caution">
    <text evidence="6">The sequence shown here is derived from an EMBL/GenBank/DDBJ whole genome shotgun (WGS) entry which is preliminary data.</text>
</comment>
<dbReference type="EMBL" id="LJIJ01000293">
    <property type="protein sequence ID" value="ODM99222.1"/>
    <property type="molecule type" value="Genomic_DNA"/>
</dbReference>
<proteinExistence type="inferred from homology"/>
<dbReference type="InterPro" id="IPR018520">
    <property type="entry name" value="UPP_synth-like_CS"/>
</dbReference>
<dbReference type="AlphaFoldDB" id="A0A1D2N1S2"/>
<dbReference type="InterPro" id="IPR036424">
    <property type="entry name" value="UPP_synth-like_sf"/>
</dbReference>
<evidence type="ECO:0000256" key="2">
    <source>
        <dbReference type="ARBA" id="ARBA00022679"/>
    </source>
</evidence>
<sequence length="300" mass="34639">MTTWIKDDEHTWVQKFCKNILKMGPVPKHVGFILDGNRRYAKGRNMESVDGHKKGFDKLSETLRWCLDLGVEEVTVYAFSIENFKRSSEEVNGLMMLAKEKFEKLLEEKDEIHRIGVCIEVIGDWSLVPSDLKQLMAKAMIMTKNNSKLKLRVAFAYTARNEMLRGVNSLITGVSDGELVQDDVSEEMLEDAFQIHPPRDLDLLVRTSGELRLSDFLLWQSSETVICFTDVLWPDFTYWHLLAAVFQYQINYLSLSKMDLKQQDVNQCSESERRKANFSDRIRNDKWATLALDSEPQVAA</sequence>
<dbReference type="PANTHER" id="PTHR10291">
    <property type="entry name" value="DEHYDRODOLICHYL DIPHOSPHATE SYNTHASE FAMILY MEMBER"/>
    <property type="match status" value="1"/>
</dbReference>
<evidence type="ECO:0000313" key="6">
    <source>
        <dbReference type="EMBL" id="ODM99222.1"/>
    </source>
</evidence>
<keyword evidence="2 5" id="KW-0808">Transferase</keyword>
<dbReference type="Proteomes" id="UP000094527">
    <property type="component" value="Unassembled WGS sequence"/>
</dbReference>
<dbReference type="GO" id="GO:0016094">
    <property type="term" value="P:polyprenol biosynthetic process"/>
    <property type="evidence" value="ECO:0007669"/>
    <property type="project" value="TreeGrafter"/>
</dbReference>
<dbReference type="CDD" id="cd00475">
    <property type="entry name" value="Cis_IPPS"/>
    <property type="match status" value="1"/>
</dbReference>
<dbReference type="OrthoDB" id="4173905at2759"/>
<evidence type="ECO:0000256" key="4">
    <source>
        <dbReference type="ARBA" id="ARBA00047353"/>
    </source>
</evidence>
<evidence type="ECO:0000313" key="7">
    <source>
        <dbReference type="Proteomes" id="UP000094527"/>
    </source>
</evidence>
<dbReference type="PANTHER" id="PTHR10291:SF43">
    <property type="entry name" value="DEHYDRODOLICHYL DIPHOSPHATE SYNTHASE COMPLEX SUBUNIT DHDDS"/>
    <property type="match status" value="1"/>
</dbReference>
<dbReference type="STRING" id="48709.A0A1D2N1S2"/>
<evidence type="ECO:0000256" key="5">
    <source>
        <dbReference type="RuleBase" id="RU363018"/>
    </source>
</evidence>
<dbReference type="OMA" id="FDRRDLW"/>
<dbReference type="EC" id="2.5.1.-" evidence="5"/>
<comment type="similarity">
    <text evidence="1 5">Belongs to the UPP synthase family.</text>
</comment>
<accession>A0A1D2N1S2</accession>
<name>A0A1D2N1S2_ORCCI</name>
<dbReference type="Pfam" id="PF01255">
    <property type="entry name" value="Prenyltransf"/>
    <property type="match status" value="1"/>
</dbReference>
<dbReference type="HAMAP" id="MF_01139">
    <property type="entry name" value="ISPT"/>
    <property type="match status" value="1"/>
</dbReference>
<dbReference type="InterPro" id="IPR001441">
    <property type="entry name" value="UPP_synth-like"/>
</dbReference>
<keyword evidence="3" id="KW-0460">Magnesium</keyword>
<gene>
    <name evidence="6" type="ORF">Ocin01_07461</name>
</gene>
<evidence type="ECO:0000256" key="1">
    <source>
        <dbReference type="ARBA" id="ARBA00005432"/>
    </source>
</evidence>
<reference evidence="6 7" key="1">
    <citation type="journal article" date="2016" name="Genome Biol. Evol.">
        <title>Gene Family Evolution Reflects Adaptation to Soil Environmental Stressors in the Genome of the Collembolan Orchesella cincta.</title>
        <authorList>
            <person name="Faddeeva-Vakhrusheva A."/>
            <person name="Derks M.F."/>
            <person name="Anvar S.Y."/>
            <person name="Agamennone V."/>
            <person name="Suring W."/>
            <person name="Smit S."/>
            <person name="van Straalen N.M."/>
            <person name="Roelofs D."/>
        </authorList>
    </citation>
    <scope>NUCLEOTIDE SEQUENCE [LARGE SCALE GENOMIC DNA]</scope>
    <source>
        <tissue evidence="6">Mixed pool</tissue>
    </source>
</reference>
<evidence type="ECO:0000256" key="3">
    <source>
        <dbReference type="ARBA" id="ARBA00022842"/>
    </source>
</evidence>
<dbReference type="GO" id="GO:1904423">
    <property type="term" value="C:dehydrodolichyl diphosphate synthase complex"/>
    <property type="evidence" value="ECO:0007669"/>
    <property type="project" value="TreeGrafter"/>
</dbReference>
<dbReference type="NCBIfam" id="TIGR00055">
    <property type="entry name" value="uppS"/>
    <property type="match status" value="1"/>
</dbReference>
<protein>
    <recommendedName>
        <fullName evidence="5">Alkyl transferase</fullName>
        <ecNumber evidence="5">2.5.1.-</ecNumber>
    </recommendedName>
</protein>
<dbReference type="GO" id="GO:0045547">
    <property type="term" value="F:ditrans,polycis-polyprenyl diphosphate synthase [(2E,6E)-farnesyl diphosphate specific] activity"/>
    <property type="evidence" value="ECO:0007669"/>
    <property type="project" value="UniProtKB-EC"/>
</dbReference>
<dbReference type="GO" id="GO:0005783">
    <property type="term" value="C:endoplasmic reticulum"/>
    <property type="evidence" value="ECO:0007669"/>
    <property type="project" value="TreeGrafter"/>
</dbReference>
<dbReference type="FunFam" id="3.40.1180.10:FF:000005">
    <property type="entry name" value="Alkyl transferase"/>
    <property type="match status" value="1"/>
</dbReference>
<organism evidence="6 7">
    <name type="scientific">Orchesella cincta</name>
    <name type="common">Springtail</name>
    <name type="synonym">Podura cincta</name>
    <dbReference type="NCBI Taxonomy" id="48709"/>
    <lineage>
        <taxon>Eukaryota</taxon>
        <taxon>Metazoa</taxon>
        <taxon>Ecdysozoa</taxon>
        <taxon>Arthropoda</taxon>
        <taxon>Hexapoda</taxon>
        <taxon>Collembola</taxon>
        <taxon>Entomobryomorpha</taxon>
        <taxon>Entomobryoidea</taxon>
        <taxon>Orchesellidae</taxon>
        <taxon>Orchesellinae</taxon>
        <taxon>Orchesella</taxon>
    </lineage>
</organism>